<reference evidence="3 4" key="1">
    <citation type="submission" date="2023-07" db="EMBL/GenBank/DDBJ databases">
        <title>Genomic Encyclopedia of Type Strains, Phase IV (KMG-IV): sequencing the most valuable type-strain genomes for metagenomic binning, comparative biology and taxonomic classification.</title>
        <authorList>
            <person name="Goeker M."/>
        </authorList>
    </citation>
    <scope>NUCLEOTIDE SEQUENCE [LARGE SCALE GENOMIC DNA]</scope>
    <source>
        <strain evidence="3 4">DSM 100301</strain>
    </source>
</reference>
<organism evidence="3 4">
    <name type="scientific">Rhizobium paknamense</name>
    <dbReference type="NCBI Taxonomy" id="1206817"/>
    <lineage>
        <taxon>Bacteria</taxon>
        <taxon>Pseudomonadati</taxon>
        <taxon>Pseudomonadota</taxon>
        <taxon>Alphaproteobacteria</taxon>
        <taxon>Hyphomicrobiales</taxon>
        <taxon>Rhizobiaceae</taxon>
        <taxon>Rhizobium/Agrobacterium group</taxon>
        <taxon>Rhizobium</taxon>
    </lineage>
</organism>
<dbReference type="Gene3D" id="3.40.630.10">
    <property type="entry name" value="Zn peptidases"/>
    <property type="match status" value="1"/>
</dbReference>
<dbReference type="EC" id="3.5.1.32" evidence="3"/>
<dbReference type="Pfam" id="PF01546">
    <property type="entry name" value="Peptidase_M20"/>
    <property type="match status" value="1"/>
</dbReference>
<keyword evidence="1 3" id="KW-0378">Hydrolase</keyword>
<dbReference type="EMBL" id="JAUSWH010000009">
    <property type="protein sequence ID" value="MDQ0456541.1"/>
    <property type="molecule type" value="Genomic_DNA"/>
</dbReference>
<proteinExistence type="predicted"/>
<gene>
    <name evidence="3" type="ORF">QO005_002883</name>
</gene>
<dbReference type="Gene3D" id="3.30.70.360">
    <property type="match status" value="1"/>
</dbReference>
<dbReference type="SUPFAM" id="SSF53187">
    <property type="entry name" value="Zn-dependent exopeptidases"/>
    <property type="match status" value="1"/>
</dbReference>
<evidence type="ECO:0000256" key="1">
    <source>
        <dbReference type="ARBA" id="ARBA00022801"/>
    </source>
</evidence>
<dbReference type="InterPro" id="IPR017439">
    <property type="entry name" value="Amidohydrolase"/>
</dbReference>
<dbReference type="GO" id="GO:0047980">
    <property type="term" value="F:hippurate hydrolase activity"/>
    <property type="evidence" value="ECO:0007669"/>
    <property type="project" value="UniProtKB-EC"/>
</dbReference>
<dbReference type="NCBIfam" id="TIGR01891">
    <property type="entry name" value="amidohydrolases"/>
    <property type="match status" value="1"/>
</dbReference>
<feature type="domain" description="Peptidase M20 dimerisation" evidence="2">
    <location>
        <begin position="188"/>
        <end position="278"/>
    </location>
</feature>
<evidence type="ECO:0000259" key="2">
    <source>
        <dbReference type="Pfam" id="PF07687"/>
    </source>
</evidence>
<dbReference type="InterPro" id="IPR011650">
    <property type="entry name" value="Peptidase_M20_dimer"/>
</dbReference>
<keyword evidence="4" id="KW-1185">Reference proteome</keyword>
<sequence>MPILNRAAELADDVREWRRHLHQNPEILYDVHETAAFVRDKLKSFGVDEVVEGLGRTGVVGLIRGRGEGGRVIGLRADMDALPLTEITNKPWASRHAGKMHACGHDGHTAMLLGAAQYLAETRNFNGTVAVIFQPAEEGGQGALAMVEDGLMERFGIQEVYGMHNMPGMALGTFAIRKGGIMAAPDKFVITIKGRGSHAAEPHKSIDPIAIGAQIVSALQLIAARNADPVRSVVVSVTQFHAGTTHNIIPEEAVLTGTVRTHDEAVQDLAEQRLREIATGIAATHGARAEVTYERPCPVTVNHATETEHAARAAIDIVGPSNVNSDVDPSMAGEDFAFMLKARPGAYIMIGNGDTAGLHNPAYDFNDDAIAYGVSYWVKLCEQRLAD</sequence>
<accession>A0ABU0IE72</accession>
<name>A0ABU0IE72_9HYPH</name>
<dbReference type="InterPro" id="IPR002933">
    <property type="entry name" value="Peptidase_M20"/>
</dbReference>
<dbReference type="PIRSF" id="PIRSF005962">
    <property type="entry name" value="Pept_M20D_amidohydro"/>
    <property type="match status" value="1"/>
</dbReference>
<dbReference type="Pfam" id="PF07687">
    <property type="entry name" value="M20_dimer"/>
    <property type="match status" value="1"/>
</dbReference>
<dbReference type="PANTHER" id="PTHR11014">
    <property type="entry name" value="PEPTIDASE M20 FAMILY MEMBER"/>
    <property type="match status" value="1"/>
</dbReference>
<comment type="caution">
    <text evidence="3">The sequence shown here is derived from an EMBL/GenBank/DDBJ whole genome shotgun (WGS) entry which is preliminary data.</text>
</comment>
<dbReference type="SUPFAM" id="SSF55031">
    <property type="entry name" value="Bacterial exopeptidase dimerisation domain"/>
    <property type="match status" value="1"/>
</dbReference>
<dbReference type="InterPro" id="IPR036264">
    <property type="entry name" value="Bact_exopeptidase_dim_dom"/>
</dbReference>
<dbReference type="RefSeq" id="WP_307158735.1">
    <property type="nucleotide sequence ID" value="NZ_JAUSWH010000009.1"/>
</dbReference>
<protein>
    <submittedName>
        <fullName evidence="3">Hippurate hydrolase</fullName>
        <ecNumber evidence="3">3.5.1.32</ecNumber>
    </submittedName>
</protein>
<evidence type="ECO:0000313" key="4">
    <source>
        <dbReference type="Proteomes" id="UP001235269"/>
    </source>
</evidence>
<dbReference type="CDD" id="cd05666">
    <property type="entry name" value="M20_Acy1-like"/>
    <property type="match status" value="1"/>
</dbReference>
<evidence type="ECO:0000313" key="3">
    <source>
        <dbReference type="EMBL" id="MDQ0456541.1"/>
    </source>
</evidence>
<dbReference type="PANTHER" id="PTHR11014:SF63">
    <property type="entry name" value="METALLOPEPTIDASE, PUTATIVE (AFU_ORTHOLOGUE AFUA_6G09600)-RELATED"/>
    <property type="match status" value="1"/>
</dbReference>
<dbReference type="Proteomes" id="UP001235269">
    <property type="component" value="Unassembled WGS sequence"/>
</dbReference>